<evidence type="ECO:0000313" key="1">
    <source>
        <dbReference type="EMBL" id="QPG98762.1"/>
    </source>
</evidence>
<reference evidence="1 2" key="1">
    <citation type="journal article" date="2018" name="PLoS Genet.">
        <title>Repeat elements organise 3D genome structure and mediate transcription in the filamentous fungus Epichloe festucae.</title>
        <authorList>
            <person name="Winter D.J."/>
            <person name="Ganley A.R.D."/>
            <person name="Young C.A."/>
            <person name="Liachko I."/>
            <person name="Schardl C.L."/>
            <person name="Dupont P.Y."/>
            <person name="Berry D."/>
            <person name="Ram A."/>
            <person name="Scott B."/>
            <person name="Cox M.P."/>
        </authorList>
    </citation>
    <scope>NUCLEOTIDE SEQUENCE [LARGE SCALE GENOMIC DNA]</scope>
    <source>
        <strain evidence="1 2">Fl1</strain>
    </source>
</reference>
<proteinExistence type="predicted"/>
<evidence type="ECO:0000313" key="2">
    <source>
        <dbReference type="Proteomes" id="UP000594364"/>
    </source>
</evidence>
<sequence length="77" mass="8902">RHRSLSVREALYLASFIGSELTNLSDLTVRLKVNERIKGNRKSKNRRSKNRRLKVFKGQRSLKIKGLQIKGLQIKGL</sequence>
<gene>
    <name evidence="1" type="ORF">C2857_000001</name>
</gene>
<keyword evidence="2" id="KW-1185">Reference proteome</keyword>
<name>A0A7S9KR37_EPIFF</name>
<protein>
    <submittedName>
        <fullName evidence="1">Uncharacterized protein</fullName>
    </submittedName>
</protein>
<dbReference type="EMBL" id="CP031387">
    <property type="protein sequence ID" value="QPG98762.1"/>
    <property type="molecule type" value="Genomic_DNA"/>
</dbReference>
<accession>A0A7S9KR37</accession>
<organism evidence="1 2">
    <name type="scientific">Epichloe festucae (strain Fl1)</name>
    <dbReference type="NCBI Taxonomy" id="877507"/>
    <lineage>
        <taxon>Eukaryota</taxon>
        <taxon>Fungi</taxon>
        <taxon>Dikarya</taxon>
        <taxon>Ascomycota</taxon>
        <taxon>Pezizomycotina</taxon>
        <taxon>Sordariomycetes</taxon>
        <taxon>Hypocreomycetidae</taxon>
        <taxon>Hypocreales</taxon>
        <taxon>Clavicipitaceae</taxon>
        <taxon>Epichloe</taxon>
    </lineage>
</organism>
<feature type="non-terminal residue" evidence="1">
    <location>
        <position position="1"/>
    </location>
</feature>
<dbReference type="AlphaFoldDB" id="A0A7S9KR37"/>
<dbReference type="Proteomes" id="UP000594364">
    <property type="component" value="Chromosome 3"/>
</dbReference>